<dbReference type="Pfam" id="PF11050">
    <property type="entry name" value="Viral_env_E26"/>
    <property type="match status" value="1"/>
</dbReference>
<evidence type="ECO:0000313" key="1">
    <source>
        <dbReference type="EMBL" id="USC25868.1"/>
    </source>
</evidence>
<keyword evidence="2" id="KW-1185">Reference proteome</keyword>
<accession>A0AAE9LNC6</accession>
<sequence>MESVRTRLCAANRHQFTQFKKRRLAAPATPVSSFTHTVTSTTSTITSVIPSERIDRQKICHIIKALSNTHLNFNKILSAHRKELYYLKDLLKKKNDLIAELVKKLECEQKRTRKHITKSAHNKYFGVAKCDNTIRTIVGNEKFVRRRLAELCTLHHAEQVFCQARADGDKDRQMLANLLTSAFNSKVIVYEKNRKFEFLNLNEIVDGKQIVLEYFKNESHSKINAN</sequence>
<reference evidence="1" key="1">
    <citation type="journal article" date="2022" name="J. Invertebr. Pathol.">
        <title>Identification of a new nucleopolyhedrovirus isolated from the olive leaf moth, Palpita vitrealis, from two locations in Egypt.</title>
        <authorList>
            <person name="El-Salamouny S."/>
            <person name="Wennmann J.T."/>
            <person name="Kleespies R.G."/>
            <person name="Richert-Poggeler K.R."/>
            <person name="Mansour A."/>
            <person name="Awad M."/>
            <person name="Agamy E."/>
            <person name="Salama R."/>
            <person name="Jehle J.A."/>
        </authorList>
    </citation>
    <scope>NUCLEOTIDE SEQUENCE</scope>
    <source>
        <strain evidence="1">Giza 2005</strain>
    </source>
</reference>
<name>A0AAE9LNC6_9ABAC</name>
<evidence type="ECO:0000313" key="2">
    <source>
        <dbReference type="Proteomes" id="UP001256712"/>
    </source>
</evidence>
<dbReference type="Proteomes" id="UP001256712">
    <property type="component" value="Segment"/>
</dbReference>
<organism evidence="1 2">
    <name type="scientific">Palpita vitrealis nucleopolyhedrovirus</name>
    <dbReference type="NCBI Taxonomy" id="2951960"/>
    <lineage>
        <taxon>Viruses</taxon>
        <taxon>Viruses incertae sedis</taxon>
        <taxon>Naldaviricetes</taxon>
        <taxon>Lefavirales</taxon>
        <taxon>Baculoviridae</taxon>
        <taxon>Alphabaculovirus</taxon>
        <taxon>Alphabaculovirus pavitrealis</taxon>
    </lineage>
</organism>
<proteinExistence type="predicted"/>
<dbReference type="EMBL" id="OL685370">
    <property type="protein sequence ID" value="USC25868.1"/>
    <property type="molecule type" value="Genomic_DNA"/>
</dbReference>
<protein>
    <submittedName>
        <fullName evidence="1">Odv-e26</fullName>
    </submittedName>
</protein>
<dbReference type="InterPro" id="IPR021286">
    <property type="entry name" value="Baculovirus_E26"/>
</dbReference>